<dbReference type="RefSeq" id="YP_010657647.1">
    <property type="nucleotide sequence ID" value="NC_070848.1"/>
</dbReference>
<dbReference type="KEGG" id="vg:77933566"/>
<dbReference type="EMBL" id="MZ447858">
    <property type="protein sequence ID" value="UAW01212.1"/>
    <property type="molecule type" value="Genomic_DNA"/>
</dbReference>
<proteinExistence type="predicted"/>
<sequence length="162" mass="18815">MAPRKKYNPIKSALRRLRTKVNNSALVFVHGIPRTIHYDRNTKLLSHQIDRKFYEEVTFCRFNWNVTMAVLGLNQYGSEVIVWDELTVDSPVLQTDLADILTESHKNILDDDECKELTNTRFAWVAVPNGTPMSDDEMHWVFSRLRGFNEEIFPTVDSSTPQ</sequence>
<keyword evidence="2" id="KW-1185">Reference proteome</keyword>
<reference evidence="1 2" key="1">
    <citation type="submission" date="2021-06" db="EMBL/GenBank/DDBJ databases">
        <authorList>
            <person name="Chen R."/>
            <person name="Qin H."/>
            <person name="He S."/>
            <person name="Han P."/>
            <person name="Xu F."/>
            <person name="Sun H."/>
            <person name="Fan H."/>
            <person name="Tong Y."/>
        </authorList>
    </citation>
    <scope>NUCLEOTIDE SEQUENCE [LARGE SCALE GENOMIC DNA]</scope>
</reference>
<dbReference type="Proteomes" id="UP000828026">
    <property type="component" value="Segment"/>
</dbReference>
<organism evidence="1 2">
    <name type="scientific">Vibrio phage BUCT194</name>
    <dbReference type="NCBI Taxonomy" id="2859072"/>
    <lineage>
        <taxon>Viruses</taxon>
        <taxon>Duplodnaviria</taxon>
        <taxon>Heunggongvirae</taxon>
        <taxon>Uroviricota</taxon>
        <taxon>Caudoviricetes</taxon>
        <taxon>Schitoviridae</taxon>
        <taxon>Varunavirus</taxon>
        <taxon>Varunavirus BUCT194</taxon>
    </lineage>
</organism>
<evidence type="ECO:0000313" key="2">
    <source>
        <dbReference type="Proteomes" id="UP000828026"/>
    </source>
</evidence>
<evidence type="ECO:0000313" key="1">
    <source>
        <dbReference type="EMBL" id="UAW01212.1"/>
    </source>
</evidence>
<dbReference type="GeneID" id="77933566"/>
<accession>A0AAE9BP44</accession>
<protein>
    <submittedName>
        <fullName evidence="1">Uncharacterized protein</fullName>
    </submittedName>
</protein>
<name>A0AAE9BP44_9CAUD</name>